<dbReference type="InterPro" id="IPR014026">
    <property type="entry name" value="UDP-Glc/GDP-Man_DH_dimer"/>
</dbReference>
<dbReference type="SUPFAM" id="SSF48179">
    <property type="entry name" value="6-phosphogluconate dehydrogenase C-terminal domain-like"/>
    <property type="match status" value="1"/>
</dbReference>
<keyword evidence="2" id="KW-0520">NAD</keyword>
<evidence type="ECO:0000313" key="5">
    <source>
        <dbReference type="EMBL" id="SHF59317.1"/>
    </source>
</evidence>
<evidence type="ECO:0000259" key="4">
    <source>
        <dbReference type="SMART" id="SM00984"/>
    </source>
</evidence>
<dbReference type="SUPFAM" id="SSF51735">
    <property type="entry name" value="NAD(P)-binding Rossmann-fold domains"/>
    <property type="match status" value="1"/>
</dbReference>
<dbReference type="InterPro" id="IPR036291">
    <property type="entry name" value="NAD(P)-bd_dom_sf"/>
</dbReference>
<dbReference type="STRING" id="1206085.SAMN05443575_0387"/>
<dbReference type="EMBL" id="FQVU01000001">
    <property type="protein sequence ID" value="SHF59317.1"/>
    <property type="molecule type" value="Genomic_DNA"/>
</dbReference>
<evidence type="ECO:0000256" key="3">
    <source>
        <dbReference type="PIRNR" id="PIRNR000124"/>
    </source>
</evidence>
<sequence length="413" mass="44386">MTYGSPVPQDRHAPVPRATPSDVVVVGGCGHVGLPLSVALAGTGLAVTALDIDDAAVRTVNGGELPFLEPAALQPMRDALADGTFRATTDASVVADAGVVVMVIGTPVDEHLNPDPSAVGAALAQSLPYLHDGQLLVLRSTVYPGVTASIERQLDRAGLDIDVAFCPERIAEGRAMTELYTLPQLVGARTDRSRKRATALFERLTATIVPVSPEEAELAKLFTNTWRYLKFAAANQFYVMANDHGVDYERVRAAIVQDYPRAADLPSAGFAAGPCLLKDTMQLAAFADNSFVLGHAAMLVNEGLPMYVVSRLEQRLDLADLTVGILGMAFKAESDDVRESLSYKLRRLLQFRTAQVLCTDPYVRTDPSLVPLDDVVSRADVLIIAAPHPQYRELATDKEIVDVWGLRGEGTLV</sequence>
<dbReference type="PIRSF" id="PIRSF500136">
    <property type="entry name" value="UDP_ManNAc_DH"/>
    <property type="match status" value="1"/>
</dbReference>
<dbReference type="GO" id="GO:0016616">
    <property type="term" value="F:oxidoreductase activity, acting on the CH-OH group of donors, NAD or NADP as acceptor"/>
    <property type="evidence" value="ECO:0007669"/>
    <property type="project" value="InterPro"/>
</dbReference>
<proteinExistence type="inferred from homology"/>
<evidence type="ECO:0000256" key="2">
    <source>
        <dbReference type="ARBA" id="ARBA00023027"/>
    </source>
</evidence>
<accession>A0A1M5CXH9</accession>
<dbReference type="InterPro" id="IPR008927">
    <property type="entry name" value="6-PGluconate_DH-like_C_sf"/>
</dbReference>
<dbReference type="GO" id="GO:0016628">
    <property type="term" value="F:oxidoreductase activity, acting on the CH-CH group of donors, NAD or NADP as acceptor"/>
    <property type="evidence" value="ECO:0007669"/>
    <property type="project" value="InterPro"/>
</dbReference>
<keyword evidence="6" id="KW-1185">Reference proteome</keyword>
<dbReference type="OrthoDB" id="5193947at2"/>
<evidence type="ECO:0000313" key="6">
    <source>
        <dbReference type="Proteomes" id="UP000186132"/>
    </source>
</evidence>
<dbReference type="InterPro" id="IPR028359">
    <property type="entry name" value="UDP_ManNAc/GlcNAc_DH"/>
</dbReference>
<organism evidence="5 6">
    <name type="scientific">Jatrophihabitans endophyticus</name>
    <dbReference type="NCBI Taxonomy" id="1206085"/>
    <lineage>
        <taxon>Bacteria</taxon>
        <taxon>Bacillati</taxon>
        <taxon>Actinomycetota</taxon>
        <taxon>Actinomycetes</taxon>
        <taxon>Jatrophihabitantales</taxon>
        <taxon>Jatrophihabitantaceae</taxon>
        <taxon>Jatrophihabitans</taxon>
    </lineage>
</organism>
<dbReference type="AlphaFoldDB" id="A0A1M5CXH9"/>
<feature type="domain" description="UDP-glucose/GDP-mannose dehydrogenase C-terminal" evidence="4">
    <location>
        <begin position="324"/>
        <end position="409"/>
    </location>
</feature>
<dbReference type="SUPFAM" id="SSF52413">
    <property type="entry name" value="UDP-glucose/GDP-mannose dehydrogenase C-terminal domain"/>
    <property type="match status" value="1"/>
</dbReference>
<dbReference type="InterPro" id="IPR001732">
    <property type="entry name" value="UDP-Glc/GDP-Man_DH_N"/>
</dbReference>
<name>A0A1M5CXH9_9ACTN</name>
<dbReference type="GO" id="GO:0000271">
    <property type="term" value="P:polysaccharide biosynthetic process"/>
    <property type="evidence" value="ECO:0007669"/>
    <property type="project" value="InterPro"/>
</dbReference>
<dbReference type="PANTHER" id="PTHR43491">
    <property type="entry name" value="UDP-N-ACETYL-D-MANNOSAMINE DEHYDROGENASE"/>
    <property type="match status" value="1"/>
</dbReference>
<dbReference type="PANTHER" id="PTHR43491:SF1">
    <property type="entry name" value="UDP-N-ACETYL-D-MANNOSAMINE DEHYDROGENASE"/>
    <property type="match status" value="1"/>
</dbReference>
<dbReference type="Proteomes" id="UP000186132">
    <property type="component" value="Unassembled WGS sequence"/>
</dbReference>
<dbReference type="PIRSF" id="PIRSF000124">
    <property type="entry name" value="UDPglc_GDPman_dh"/>
    <property type="match status" value="1"/>
</dbReference>
<keyword evidence="1" id="KW-0560">Oxidoreductase</keyword>
<protein>
    <submittedName>
        <fullName evidence="5">UDP-N-acetyl-D-mannosaminuronic acid dehydrogenase</fullName>
    </submittedName>
</protein>
<dbReference type="Pfam" id="PF00984">
    <property type="entry name" value="UDPG_MGDP_dh"/>
    <property type="match status" value="1"/>
</dbReference>
<dbReference type="NCBIfam" id="TIGR03026">
    <property type="entry name" value="NDP-sugDHase"/>
    <property type="match status" value="1"/>
</dbReference>
<dbReference type="Pfam" id="PF03720">
    <property type="entry name" value="UDPG_MGDP_dh_C"/>
    <property type="match status" value="1"/>
</dbReference>
<dbReference type="InterPro" id="IPR017476">
    <property type="entry name" value="UDP-Glc/GDP-Man"/>
</dbReference>
<dbReference type="InterPro" id="IPR014027">
    <property type="entry name" value="UDP-Glc/GDP-Man_DH_C"/>
</dbReference>
<dbReference type="InterPro" id="IPR036220">
    <property type="entry name" value="UDP-Glc/GDP-Man_DH_C_sf"/>
</dbReference>
<evidence type="ECO:0000256" key="1">
    <source>
        <dbReference type="ARBA" id="ARBA00023002"/>
    </source>
</evidence>
<dbReference type="Pfam" id="PF03721">
    <property type="entry name" value="UDPG_MGDP_dh_N"/>
    <property type="match status" value="1"/>
</dbReference>
<dbReference type="SMART" id="SM00984">
    <property type="entry name" value="UDPG_MGDP_dh_C"/>
    <property type="match status" value="1"/>
</dbReference>
<dbReference type="Gene3D" id="3.40.50.720">
    <property type="entry name" value="NAD(P)-binding Rossmann-like Domain"/>
    <property type="match status" value="2"/>
</dbReference>
<reference evidence="5 6" key="1">
    <citation type="submission" date="2016-11" db="EMBL/GenBank/DDBJ databases">
        <authorList>
            <person name="Jaros S."/>
            <person name="Januszkiewicz K."/>
            <person name="Wedrychowicz H."/>
        </authorList>
    </citation>
    <scope>NUCLEOTIDE SEQUENCE [LARGE SCALE GENOMIC DNA]</scope>
    <source>
        <strain evidence="5 6">DSM 45627</strain>
    </source>
</reference>
<gene>
    <name evidence="5" type="ORF">SAMN05443575_0387</name>
</gene>
<dbReference type="GO" id="GO:0051287">
    <property type="term" value="F:NAD binding"/>
    <property type="evidence" value="ECO:0007669"/>
    <property type="project" value="InterPro"/>
</dbReference>
<comment type="similarity">
    <text evidence="3">Belongs to the UDP-glucose/GDP-mannose dehydrogenase family.</text>
</comment>